<dbReference type="Pfam" id="PF08843">
    <property type="entry name" value="AbiEii"/>
    <property type="match status" value="1"/>
</dbReference>
<dbReference type="Proteomes" id="UP000243140">
    <property type="component" value="Unassembled WGS sequence"/>
</dbReference>
<keyword evidence="2" id="KW-1185">Reference proteome</keyword>
<gene>
    <name evidence="1" type="ORF">BST29_20715</name>
</gene>
<dbReference type="RefSeq" id="WP_083011956.1">
    <property type="nucleotide sequence ID" value="NZ_CP060015.1"/>
</dbReference>
<organism evidence="1 2">
    <name type="scientific">Mycobacterium malmoense</name>
    <dbReference type="NCBI Taxonomy" id="1780"/>
    <lineage>
        <taxon>Bacteria</taxon>
        <taxon>Bacillati</taxon>
        <taxon>Actinomycetota</taxon>
        <taxon>Actinomycetes</taxon>
        <taxon>Mycobacteriales</taxon>
        <taxon>Mycobacteriaceae</taxon>
        <taxon>Mycobacterium</taxon>
    </lineage>
</organism>
<name>A0ABX3SLX7_MYCMA</name>
<reference evidence="1 2" key="1">
    <citation type="submission" date="2017-02" db="EMBL/GenBank/DDBJ databases">
        <title>The new phylogeny of genus Mycobacterium.</title>
        <authorList>
            <person name="Tortoli E."/>
            <person name="Trovato A."/>
            <person name="Cirillo D.M."/>
        </authorList>
    </citation>
    <scope>NUCLEOTIDE SEQUENCE [LARGE SCALE GENOMIC DNA]</scope>
    <source>
        <strain evidence="1 2">IP1130001</strain>
    </source>
</reference>
<protein>
    <submittedName>
        <fullName evidence="1">Uncharacterized protein</fullName>
    </submittedName>
</protein>
<evidence type="ECO:0000313" key="1">
    <source>
        <dbReference type="EMBL" id="ORA78798.1"/>
    </source>
</evidence>
<proteinExistence type="predicted"/>
<dbReference type="InterPro" id="IPR014942">
    <property type="entry name" value="AbiEii"/>
</dbReference>
<sequence>MRERTTIDVVAAPGGWPKPWPNVAELTEHLHSDRWSLVGGLMVQLHAVHRGVGIIRPTNDVDIMLHVETSRGVPAAAATALESLGYRLTTPVDPRNEFAHRFIRGDTRVDVVASAADTVDVLLADHAAPRVVEKLRGRTMVKVEGGTQALRRTINARLQIGTGQTTTISVPDAFGALVLKVAAYQTDTRDRGRHLYDAAVLLCCIEDPYVERERFAGSDRKRLRLLANSLSADHPAWQRIPPGIRAEGQAALRLLSTPA</sequence>
<comment type="caution">
    <text evidence="1">The sequence shown here is derived from an EMBL/GenBank/DDBJ whole genome shotgun (WGS) entry which is preliminary data.</text>
</comment>
<evidence type="ECO:0000313" key="2">
    <source>
        <dbReference type="Proteomes" id="UP000243140"/>
    </source>
</evidence>
<dbReference type="EMBL" id="MVHV01000026">
    <property type="protein sequence ID" value="ORA78798.1"/>
    <property type="molecule type" value="Genomic_DNA"/>
</dbReference>
<accession>A0ABX3SLX7</accession>